<evidence type="ECO:0000256" key="3">
    <source>
        <dbReference type="ARBA" id="ARBA00011738"/>
    </source>
</evidence>
<dbReference type="Pfam" id="PF01498">
    <property type="entry name" value="HTH_Tnp_Tc3_2"/>
    <property type="match status" value="1"/>
</dbReference>
<evidence type="ECO:0000313" key="10">
    <source>
        <dbReference type="RefSeq" id="XP_060538389.1"/>
    </source>
</evidence>
<evidence type="ECO:0000256" key="5">
    <source>
        <dbReference type="ARBA" id="ARBA00023064"/>
    </source>
</evidence>
<dbReference type="InterPro" id="IPR006113">
    <property type="entry name" value="6PGDH_Gnd/GntZ"/>
</dbReference>
<comment type="pathway">
    <text evidence="1 7">Carbohydrate degradation; pentose phosphate pathway; D-ribulose 5-phosphate from D-glucose 6-phosphate (oxidative stage): step 3/3.</text>
</comment>
<dbReference type="Pfam" id="PF00393">
    <property type="entry name" value="6PGD"/>
    <property type="match status" value="1"/>
</dbReference>
<dbReference type="InterPro" id="IPR006184">
    <property type="entry name" value="6PGdom_BS"/>
</dbReference>
<evidence type="ECO:0000256" key="1">
    <source>
        <dbReference type="ARBA" id="ARBA00004874"/>
    </source>
</evidence>
<dbReference type="EC" id="1.1.1.44" evidence="7"/>
<name>A0ABM3YQJ3_PANGU</name>
<keyword evidence="4 7" id="KW-0560">Oxidoreductase</keyword>
<dbReference type="Pfam" id="PF03446">
    <property type="entry name" value="NAD_binding_2"/>
    <property type="match status" value="1"/>
</dbReference>
<dbReference type="InterPro" id="IPR036388">
    <property type="entry name" value="WH-like_DNA-bd_sf"/>
</dbReference>
<dbReference type="InterPro" id="IPR006115">
    <property type="entry name" value="6PGDH_NADP-bd"/>
</dbReference>
<dbReference type="SUPFAM" id="SSF48179">
    <property type="entry name" value="6-phosphogluconate dehydrogenase C-terminal domain-like"/>
    <property type="match status" value="1"/>
</dbReference>
<dbReference type="SUPFAM" id="SSF46689">
    <property type="entry name" value="Homeodomain-like"/>
    <property type="match status" value="1"/>
</dbReference>
<dbReference type="InterPro" id="IPR002492">
    <property type="entry name" value="Transposase_Tc1-like"/>
</dbReference>
<keyword evidence="6 7" id="KW-0570">Pentose shunt</keyword>
<dbReference type="NCBIfam" id="NF006765">
    <property type="entry name" value="PRK09287.1"/>
    <property type="match status" value="1"/>
</dbReference>
<dbReference type="Gene3D" id="1.10.10.10">
    <property type="entry name" value="Winged helix-like DNA-binding domain superfamily/Winged helix DNA-binding domain"/>
    <property type="match status" value="1"/>
</dbReference>
<feature type="domain" description="6-phosphogluconate dehydrogenase C-terminal" evidence="8">
    <location>
        <begin position="308"/>
        <end position="598"/>
    </location>
</feature>
<protein>
    <recommendedName>
        <fullName evidence="7">6-phosphogluconate dehydrogenase, decarboxylating</fullName>
        <ecNumber evidence="7">1.1.1.44</ecNumber>
    </recommendedName>
</protein>
<dbReference type="InterPro" id="IPR009057">
    <property type="entry name" value="Homeodomain-like_sf"/>
</dbReference>
<dbReference type="RefSeq" id="XP_060538389.1">
    <property type="nucleotide sequence ID" value="XM_060682406.1"/>
</dbReference>
<dbReference type="InterPro" id="IPR036291">
    <property type="entry name" value="NAD(P)-bd_dom_sf"/>
</dbReference>
<dbReference type="PANTHER" id="PTHR11811">
    <property type="entry name" value="6-PHOSPHOGLUCONATE DEHYDROGENASE"/>
    <property type="match status" value="1"/>
</dbReference>
<evidence type="ECO:0000256" key="6">
    <source>
        <dbReference type="ARBA" id="ARBA00023126"/>
    </source>
</evidence>
<dbReference type="SUPFAM" id="SSF51735">
    <property type="entry name" value="NAD(P)-binding Rossmann-fold domains"/>
    <property type="match status" value="1"/>
</dbReference>
<evidence type="ECO:0000256" key="7">
    <source>
        <dbReference type="RuleBase" id="RU000485"/>
    </source>
</evidence>
<organism evidence="9 10">
    <name type="scientific">Pantherophis guttatus</name>
    <name type="common">Corn snake</name>
    <name type="synonym">Elaphe guttata</name>
    <dbReference type="NCBI Taxonomy" id="94885"/>
    <lineage>
        <taxon>Eukaryota</taxon>
        <taxon>Metazoa</taxon>
        <taxon>Chordata</taxon>
        <taxon>Craniata</taxon>
        <taxon>Vertebrata</taxon>
        <taxon>Euteleostomi</taxon>
        <taxon>Lepidosauria</taxon>
        <taxon>Squamata</taxon>
        <taxon>Bifurcata</taxon>
        <taxon>Unidentata</taxon>
        <taxon>Episquamata</taxon>
        <taxon>Toxicofera</taxon>
        <taxon>Serpentes</taxon>
        <taxon>Colubroidea</taxon>
        <taxon>Colubridae</taxon>
        <taxon>Colubrinae</taxon>
        <taxon>Pantherophis</taxon>
    </lineage>
</organism>
<dbReference type="NCBIfam" id="TIGR00873">
    <property type="entry name" value="gnd"/>
    <property type="match status" value="1"/>
</dbReference>
<dbReference type="InterPro" id="IPR013328">
    <property type="entry name" value="6PGD_dom2"/>
</dbReference>
<evidence type="ECO:0000313" key="9">
    <source>
        <dbReference type="Proteomes" id="UP001652622"/>
    </source>
</evidence>
<keyword evidence="7" id="KW-0521">NADP</keyword>
<dbReference type="SMART" id="SM01350">
    <property type="entry name" value="6PGD"/>
    <property type="match status" value="1"/>
</dbReference>
<dbReference type="Gene3D" id="3.40.50.720">
    <property type="entry name" value="NAD(P)-binding Rossmann-like Domain"/>
    <property type="match status" value="1"/>
</dbReference>
<dbReference type="GeneID" id="117678116"/>
<gene>
    <name evidence="10" type="primary">PGD</name>
</gene>
<comment type="subunit">
    <text evidence="3">Homodimer.</text>
</comment>
<evidence type="ECO:0000256" key="4">
    <source>
        <dbReference type="ARBA" id="ARBA00023002"/>
    </source>
</evidence>
<sequence>MAQRADWSPTKRSKIVLLSEQGCSYEEIRRKMGGNLTKGGISKFLKRYKETQSLENLTGKGRKRCTTASDDRRIKRLCLRDGRKSPGCIQDEMAQCNVKLSARTVRRRLQEFGLKSRIPRKKKPLLSLKERADIALIGLAVMGQNLILNMNDHGFVVCAFNRTVSKVDDFLANEAKGTKVIGAHTLEEMVSKLKKPRRVMLLVKAGSAVDDFINKLVPLLSRGDIIIDGGNSEYRDTTRRCKELKEKGILFVGSGVSGGEEGARYGPSLMPGGAKEAWPHIKTIFQSIAAKVGTGEPCCDWVGDEGAGHFVKMVHNGIEYGDMQLICEAYHLMKDVLAMDHDEMSKVFQEWNKTELDSFLIEITADILKFRDTDGKHLLPKIRDSAGQKGTGKWTAISALEYGVPVTLIGEAVFARCLSSLKDERMQASKLLSGPKAKAFSGNKAEFLEDIRKALYASKIISYAQGFMLLRQAAKEFGWTLNYGAIALMWRGGCIIRSVFLGKIKEAFDRTPDLQNLLLDVFFKTAVENCQDSWRRTISTGVQMGIPMPCFTTALAFYDGYRHGTLPANLIQAQRDYFGAHTYELLSKPGEFVHTNWTGHGGSVSSSSYNA</sequence>
<comment type="similarity">
    <text evidence="2 7">Belongs to the 6-phosphogluconate dehydrogenase family.</text>
</comment>
<comment type="catalytic activity">
    <reaction evidence="7">
        <text>6-phospho-D-gluconate + NADP(+) = D-ribulose 5-phosphate + CO2 + NADPH</text>
        <dbReference type="Rhea" id="RHEA:10116"/>
        <dbReference type="ChEBI" id="CHEBI:16526"/>
        <dbReference type="ChEBI" id="CHEBI:57783"/>
        <dbReference type="ChEBI" id="CHEBI:58121"/>
        <dbReference type="ChEBI" id="CHEBI:58349"/>
        <dbReference type="ChEBI" id="CHEBI:58759"/>
        <dbReference type="EC" id="1.1.1.44"/>
    </reaction>
</comment>
<dbReference type="InterPro" id="IPR008927">
    <property type="entry name" value="6-PGluconate_DH-like_C_sf"/>
</dbReference>
<keyword evidence="9" id="KW-1185">Reference proteome</keyword>
<dbReference type="PRINTS" id="PR00076">
    <property type="entry name" value="6PGDHDRGNASE"/>
</dbReference>
<evidence type="ECO:0000256" key="2">
    <source>
        <dbReference type="ARBA" id="ARBA00008419"/>
    </source>
</evidence>
<dbReference type="Gene3D" id="1.10.1040.10">
    <property type="entry name" value="N-(1-d-carboxylethyl)-l-norvaline Dehydrogenase, domain 2"/>
    <property type="match status" value="1"/>
</dbReference>
<accession>A0ABM3YQJ3</accession>
<evidence type="ECO:0000259" key="8">
    <source>
        <dbReference type="SMART" id="SM01350"/>
    </source>
</evidence>
<dbReference type="InterPro" id="IPR006114">
    <property type="entry name" value="6PGDH_C"/>
</dbReference>
<dbReference type="Gene3D" id="1.20.5.320">
    <property type="entry name" value="6-Phosphogluconate Dehydrogenase, domain 3"/>
    <property type="match status" value="1"/>
</dbReference>
<reference evidence="10" key="1">
    <citation type="submission" date="2025-08" db="UniProtKB">
        <authorList>
            <consortium name="RefSeq"/>
        </authorList>
    </citation>
    <scope>IDENTIFICATION</scope>
    <source>
        <tissue evidence="10">Blood</tissue>
    </source>
</reference>
<keyword evidence="5 7" id="KW-0311">Gluconate utilization</keyword>
<proteinExistence type="inferred from homology"/>
<dbReference type="PROSITE" id="PS00461">
    <property type="entry name" value="6PGD"/>
    <property type="match status" value="1"/>
</dbReference>
<dbReference type="InterPro" id="IPR006183">
    <property type="entry name" value="Pgluconate_DH"/>
</dbReference>
<dbReference type="Proteomes" id="UP001652622">
    <property type="component" value="Unplaced"/>
</dbReference>